<comment type="caution">
    <text evidence="2">The sequence shown here is derived from an EMBL/GenBank/DDBJ whole genome shotgun (WGS) entry which is preliminary data.</text>
</comment>
<feature type="signal peptide" evidence="1">
    <location>
        <begin position="1"/>
        <end position="25"/>
    </location>
</feature>
<evidence type="ECO:0000313" key="3">
    <source>
        <dbReference type="Proteomes" id="UP000319213"/>
    </source>
</evidence>
<organism evidence="2 3">
    <name type="scientific">Thermopolyspora flexuosa</name>
    <dbReference type="NCBI Taxonomy" id="103836"/>
    <lineage>
        <taxon>Bacteria</taxon>
        <taxon>Bacillati</taxon>
        <taxon>Actinomycetota</taxon>
        <taxon>Actinomycetes</taxon>
        <taxon>Streptosporangiales</taxon>
        <taxon>Streptosporangiaceae</taxon>
        <taxon>Thermopolyspora</taxon>
    </lineage>
</organism>
<evidence type="ECO:0000256" key="1">
    <source>
        <dbReference type="SAM" id="SignalP"/>
    </source>
</evidence>
<gene>
    <name evidence="2" type="ORF">FHX40_3881</name>
</gene>
<sequence length="125" mass="14057">MRKRRFTVLACTALVLFAVTGGRSAADGDPRVLPKQQVSRQQYDTLLAQCRYAGKGGKARQRCEARVAERYRVGRANPGLDCRRYAGVTVCGELELTRAERRCVTDSVARGISRRRAEVECFVYR</sequence>
<dbReference type="Proteomes" id="UP000319213">
    <property type="component" value="Unassembled WGS sequence"/>
</dbReference>
<reference evidence="2 3" key="1">
    <citation type="submission" date="2019-06" db="EMBL/GenBank/DDBJ databases">
        <title>Sequencing the genomes of 1000 actinobacteria strains.</title>
        <authorList>
            <person name="Klenk H.-P."/>
        </authorList>
    </citation>
    <scope>NUCLEOTIDE SEQUENCE [LARGE SCALE GENOMIC DNA]</scope>
    <source>
        <strain evidence="2 3">DSM 43186</strain>
    </source>
</reference>
<accession>A0A543J2U5</accession>
<protein>
    <recommendedName>
        <fullName evidence="4">Subtilisin inhibitor-like</fullName>
    </recommendedName>
</protein>
<feature type="chain" id="PRO_5021801962" description="Subtilisin inhibitor-like" evidence="1">
    <location>
        <begin position="26"/>
        <end position="125"/>
    </location>
</feature>
<evidence type="ECO:0000313" key="2">
    <source>
        <dbReference type="EMBL" id="TQM77128.1"/>
    </source>
</evidence>
<name>A0A543J2U5_9ACTN</name>
<proteinExistence type="predicted"/>
<dbReference type="EMBL" id="VFPQ01000001">
    <property type="protein sequence ID" value="TQM77128.1"/>
    <property type="molecule type" value="Genomic_DNA"/>
</dbReference>
<keyword evidence="1" id="KW-0732">Signal</keyword>
<evidence type="ECO:0008006" key="4">
    <source>
        <dbReference type="Google" id="ProtNLM"/>
    </source>
</evidence>
<dbReference type="RefSeq" id="WP_229788550.1">
    <property type="nucleotide sequence ID" value="NZ_BMPV01000002.1"/>
</dbReference>
<dbReference type="AlphaFoldDB" id="A0A543J2U5"/>
<keyword evidence="3" id="KW-1185">Reference proteome</keyword>